<evidence type="ECO:0000256" key="2">
    <source>
        <dbReference type="ARBA" id="ARBA00022840"/>
    </source>
</evidence>
<dbReference type="Gene3D" id="3.30.450.90">
    <property type="match status" value="1"/>
</dbReference>
<evidence type="ECO:0000313" key="4">
    <source>
        <dbReference type="EMBL" id="GAF82400.1"/>
    </source>
</evidence>
<feature type="non-terminal residue" evidence="4">
    <location>
        <position position="269"/>
    </location>
</feature>
<dbReference type="PANTHER" id="PTHR30258">
    <property type="entry name" value="TYPE II SECRETION SYSTEM PROTEIN GSPE-RELATED"/>
    <property type="match status" value="1"/>
</dbReference>
<dbReference type="SUPFAM" id="SSF52540">
    <property type="entry name" value="P-loop containing nucleoside triphosphate hydrolases"/>
    <property type="match status" value="1"/>
</dbReference>
<dbReference type="CDD" id="cd01129">
    <property type="entry name" value="PulE-GspE-like"/>
    <property type="match status" value="1"/>
</dbReference>
<feature type="domain" description="Bacterial type II secretion system protein E" evidence="3">
    <location>
        <begin position="23"/>
        <end position="269"/>
    </location>
</feature>
<keyword evidence="1" id="KW-0547">Nucleotide-binding</keyword>
<dbReference type="PANTHER" id="PTHR30258:SF2">
    <property type="entry name" value="COMG OPERON PROTEIN 1"/>
    <property type="match status" value="1"/>
</dbReference>
<reference evidence="4" key="1">
    <citation type="journal article" date="2014" name="Front. Microbiol.">
        <title>High frequency of phylogenetically diverse reductive dehalogenase-homologous genes in deep subseafloor sedimentary metagenomes.</title>
        <authorList>
            <person name="Kawai M."/>
            <person name="Futagami T."/>
            <person name="Toyoda A."/>
            <person name="Takaki Y."/>
            <person name="Nishi S."/>
            <person name="Hori S."/>
            <person name="Arai W."/>
            <person name="Tsubouchi T."/>
            <person name="Morono Y."/>
            <person name="Uchiyama I."/>
            <person name="Ito T."/>
            <person name="Fujiyama A."/>
            <person name="Inagaki F."/>
            <person name="Takami H."/>
        </authorList>
    </citation>
    <scope>NUCLEOTIDE SEQUENCE</scope>
    <source>
        <strain evidence="4">Expedition CK06-06</strain>
    </source>
</reference>
<evidence type="ECO:0000256" key="1">
    <source>
        <dbReference type="ARBA" id="ARBA00022741"/>
    </source>
</evidence>
<gene>
    <name evidence="4" type="ORF">S01H1_14220</name>
</gene>
<evidence type="ECO:0000259" key="3">
    <source>
        <dbReference type="Pfam" id="PF00437"/>
    </source>
</evidence>
<dbReference type="GO" id="GO:0016887">
    <property type="term" value="F:ATP hydrolysis activity"/>
    <property type="evidence" value="ECO:0007669"/>
    <property type="project" value="TreeGrafter"/>
</dbReference>
<comment type="caution">
    <text evidence="4">The sequence shown here is derived from an EMBL/GenBank/DDBJ whole genome shotgun (WGS) entry which is preliminary data.</text>
</comment>
<dbReference type="Gene3D" id="3.40.50.300">
    <property type="entry name" value="P-loop containing nucleotide triphosphate hydrolases"/>
    <property type="match status" value="1"/>
</dbReference>
<protein>
    <recommendedName>
        <fullName evidence="3">Bacterial type II secretion system protein E domain-containing protein</fullName>
    </recommendedName>
</protein>
<dbReference type="Pfam" id="PF00437">
    <property type="entry name" value="T2SSE"/>
    <property type="match status" value="1"/>
</dbReference>
<dbReference type="AlphaFoldDB" id="X0U1S4"/>
<dbReference type="InterPro" id="IPR027417">
    <property type="entry name" value="P-loop_NTPase"/>
</dbReference>
<name>X0U1S4_9ZZZZ</name>
<organism evidence="4">
    <name type="scientific">marine sediment metagenome</name>
    <dbReference type="NCBI Taxonomy" id="412755"/>
    <lineage>
        <taxon>unclassified sequences</taxon>
        <taxon>metagenomes</taxon>
        <taxon>ecological metagenomes</taxon>
    </lineage>
</organism>
<dbReference type="GO" id="GO:0005886">
    <property type="term" value="C:plasma membrane"/>
    <property type="evidence" value="ECO:0007669"/>
    <property type="project" value="TreeGrafter"/>
</dbReference>
<proteinExistence type="predicted"/>
<keyword evidence="2" id="KW-0067">ATP-binding</keyword>
<dbReference type="EMBL" id="BARS01007384">
    <property type="protein sequence ID" value="GAF82400.1"/>
    <property type="molecule type" value="Genomic_DNA"/>
</dbReference>
<dbReference type="InterPro" id="IPR001482">
    <property type="entry name" value="T2SS/T4SS_dom"/>
</dbReference>
<accession>X0U1S4</accession>
<dbReference type="GO" id="GO:0005524">
    <property type="term" value="F:ATP binding"/>
    <property type="evidence" value="ECO:0007669"/>
    <property type="project" value="UniProtKB-KW"/>
</dbReference>
<sequence>MSKKTKLFSLAEIKEEVKAKEKSLEVSELVDFLITQAIKHDASDVHFLPLDGRLSVRYRVYGVLQDVAELPPWIHPKVISRIKVMAKIVVYVKDRPQDGHIEKDVEDKSVELRVTTFPTIHGEKAVVRIFDSSQVLLDLDRLGFASSIREKFESLIIQPQGTIILTGPSSSGKSTTIYAAIRRILDLRKNAVNIVTLEDPVEYNLGNVSQTQISLPTGLTFVAGLKSILRQDPEVIMIGEIRDAETANIAVQAGLTGHLVITTIHSGTA</sequence>